<evidence type="ECO:0000313" key="2">
    <source>
        <dbReference type="Proteomes" id="UP001159363"/>
    </source>
</evidence>
<comment type="caution">
    <text evidence="1">The sequence shown here is derived from an EMBL/GenBank/DDBJ whole genome shotgun (WGS) entry which is preliminary data.</text>
</comment>
<accession>A0ABQ9HQT6</accession>
<gene>
    <name evidence="1" type="ORF">PR048_012952</name>
</gene>
<keyword evidence="2" id="KW-1185">Reference proteome</keyword>
<protein>
    <submittedName>
        <fullName evidence="1">Uncharacterized protein</fullName>
    </submittedName>
</protein>
<sequence length="164" mass="19413">MRAHCQTASMQMEALREYCNTPIPGIGISQSQLLNSRLVRTGLPLSMDKHKPRVQEGIHEWLKHREKKTRQWYNRTSDRKYIAFKSEQNVVERTSHDKFWKTGVILRKHKMPRSYLVQNYMGDVIRRISKDLRPSYNHHASVKNYSDFATVRGNINMRVEGDRD</sequence>
<reference evidence="1 2" key="1">
    <citation type="submission" date="2023-02" db="EMBL/GenBank/DDBJ databases">
        <title>LHISI_Scaffold_Assembly.</title>
        <authorList>
            <person name="Stuart O.P."/>
            <person name="Cleave R."/>
            <person name="Magrath M.J.L."/>
            <person name="Mikheyev A.S."/>
        </authorList>
    </citation>
    <scope>NUCLEOTIDE SEQUENCE [LARGE SCALE GENOMIC DNA]</scope>
    <source>
        <strain evidence="1">Daus_M_001</strain>
        <tissue evidence="1">Leg muscle</tissue>
    </source>
</reference>
<name>A0ABQ9HQT6_9NEOP</name>
<organism evidence="1 2">
    <name type="scientific">Dryococelus australis</name>
    <dbReference type="NCBI Taxonomy" id="614101"/>
    <lineage>
        <taxon>Eukaryota</taxon>
        <taxon>Metazoa</taxon>
        <taxon>Ecdysozoa</taxon>
        <taxon>Arthropoda</taxon>
        <taxon>Hexapoda</taxon>
        <taxon>Insecta</taxon>
        <taxon>Pterygota</taxon>
        <taxon>Neoptera</taxon>
        <taxon>Polyneoptera</taxon>
        <taxon>Phasmatodea</taxon>
        <taxon>Verophasmatodea</taxon>
        <taxon>Anareolatae</taxon>
        <taxon>Phasmatidae</taxon>
        <taxon>Eurycanthinae</taxon>
        <taxon>Dryococelus</taxon>
    </lineage>
</organism>
<evidence type="ECO:0000313" key="1">
    <source>
        <dbReference type="EMBL" id="KAJ8886740.1"/>
    </source>
</evidence>
<proteinExistence type="predicted"/>
<dbReference type="EMBL" id="JARBHB010000004">
    <property type="protein sequence ID" value="KAJ8886740.1"/>
    <property type="molecule type" value="Genomic_DNA"/>
</dbReference>
<dbReference type="Proteomes" id="UP001159363">
    <property type="component" value="Chromosome X"/>
</dbReference>